<name>A0A6V8N1Y3_9BACT</name>
<reference evidence="14" key="1">
    <citation type="submission" date="2020-06" db="EMBL/GenBank/DDBJ databases">
        <title>Draft genomic sequecing of Geomonas sp. Red745.</title>
        <authorList>
            <person name="Itoh H."/>
            <person name="Xu Z.X."/>
            <person name="Ushijima N."/>
            <person name="Masuda Y."/>
            <person name="Shiratori Y."/>
            <person name="Senoo K."/>
        </authorList>
    </citation>
    <scope>NUCLEOTIDE SEQUENCE [LARGE SCALE GENOMIC DNA]</scope>
    <source>
        <strain evidence="14">Red745</strain>
    </source>
</reference>
<comment type="caution">
    <text evidence="13">The sequence shown here is derived from an EMBL/GenBank/DDBJ whole genome shotgun (WGS) entry which is preliminary data.</text>
</comment>
<sequence>MSGTKESSARCCKILALGKMLPGIAALVLGLSTPVQATDGGNMSEFLSMPLEDLMQIEITSVSKKSQRLSDAAAAVFVITQEDIRRSGVTSIPEALRMAPGVQVARIDANKWAVSIRGLNGRFANKLLVLMDGRSLYSPLFAGVYWEMHDTPLEDIERIEVIRGPGAALWGANAVNGVINIITKSSEGTQGGLVSAGGGTEARDFVTARYGFGFGKDAHARFFVRHQDTASQVYGDGTTSHDAWQMTRTGFRLDAQPSSSDTLTVSGDYFDGSAEERYTLYRVPTLQDPGFSSDQNATSKMRGGNLLGRWQRTLSDTSNVSLQLYYDHLERNMIILGERQDTLDLDFQHRFTLWNRQDIIWGLGFRFSNDALAQSAIISFNPPTRSTELYSAFLHDEIKLVPDRLSLIVGSRFEHNSYTGFEVQPNGRLLWTPATNHTFWGAVSRAVRTPARGDSDIVYRYLVDPTPQLPVRYEIDGNKSFKSENLTAYELGYRTEPVQHVALDVALFYNDYRKLRVLKVDPWQFEPSAQAPTDIVQPLSLANLMHGHTYGVEVAAEWSPIIWWRLHATYSYLVSKMYLENPSIDEINKRDAEGDSPAHQFTVRSGVDLGKGVEFDLLLRGTDKLSYIDRLSIPGYLTLDARLAWRPIPKLELSVVGQNLLHERKQEFNPEFINTFPTEVQRSVYGKVTWKF</sequence>
<feature type="chain" id="PRO_5028376227" evidence="10">
    <location>
        <begin position="38"/>
        <end position="692"/>
    </location>
</feature>
<evidence type="ECO:0000313" key="13">
    <source>
        <dbReference type="EMBL" id="GFO66482.1"/>
    </source>
</evidence>
<evidence type="ECO:0000259" key="11">
    <source>
        <dbReference type="Pfam" id="PF00593"/>
    </source>
</evidence>
<keyword evidence="5 9" id="KW-0798">TonB box</keyword>
<proteinExistence type="inferred from homology"/>
<dbReference type="InterPro" id="IPR037066">
    <property type="entry name" value="Plug_dom_sf"/>
</dbReference>
<dbReference type="PANTHER" id="PTHR30069:SF27">
    <property type="entry name" value="BLL4766 PROTEIN"/>
    <property type="match status" value="1"/>
</dbReference>
<dbReference type="RefSeq" id="WP_183359021.1">
    <property type="nucleotide sequence ID" value="NZ_BLXZ01000001.1"/>
</dbReference>
<dbReference type="SUPFAM" id="SSF56935">
    <property type="entry name" value="Porins"/>
    <property type="match status" value="1"/>
</dbReference>
<dbReference type="InterPro" id="IPR000531">
    <property type="entry name" value="Beta-barrel_TonB"/>
</dbReference>
<feature type="signal peptide" evidence="10">
    <location>
        <begin position="1"/>
        <end position="37"/>
    </location>
</feature>
<dbReference type="Gene3D" id="2.170.130.10">
    <property type="entry name" value="TonB-dependent receptor, plug domain"/>
    <property type="match status" value="1"/>
</dbReference>
<dbReference type="Gene3D" id="2.40.170.20">
    <property type="entry name" value="TonB-dependent receptor, beta-barrel domain"/>
    <property type="match status" value="1"/>
</dbReference>
<evidence type="ECO:0000256" key="7">
    <source>
        <dbReference type="ARBA" id="ARBA00023237"/>
    </source>
</evidence>
<feature type="domain" description="TonB-dependent receptor plug" evidence="12">
    <location>
        <begin position="69"/>
        <end position="178"/>
    </location>
</feature>
<evidence type="ECO:0000256" key="6">
    <source>
        <dbReference type="ARBA" id="ARBA00023136"/>
    </source>
</evidence>
<evidence type="ECO:0000259" key="12">
    <source>
        <dbReference type="Pfam" id="PF07715"/>
    </source>
</evidence>
<gene>
    <name evidence="13" type="ORF">GMLC_00610</name>
</gene>
<evidence type="ECO:0000256" key="2">
    <source>
        <dbReference type="ARBA" id="ARBA00022448"/>
    </source>
</evidence>
<dbReference type="Pfam" id="PF00593">
    <property type="entry name" value="TonB_dep_Rec_b-barrel"/>
    <property type="match status" value="1"/>
</dbReference>
<keyword evidence="2 8" id="KW-0813">Transport</keyword>
<dbReference type="PROSITE" id="PS52016">
    <property type="entry name" value="TONB_DEPENDENT_REC_3"/>
    <property type="match status" value="1"/>
</dbReference>
<evidence type="ECO:0000256" key="10">
    <source>
        <dbReference type="SAM" id="SignalP"/>
    </source>
</evidence>
<evidence type="ECO:0000256" key="3">
    <source>
        <dbReference type="ARBA" id="ARBA00022452"/>
    </source>
</evidence>
<evidence type="ECO:0000256" key="1">
    <source>
        <dbReference type="ARBA" id="ARBA00004571"/>
    </source>
</evidence>
<evidence type="ECO:0000313" key="14">
    <source>
        <dbReference type="Proteomes" id="UP000587586"/>
    </source>
</evidence>
<dbReference type="InterPro" id="IPR039426">
    <property type="entry name" value="TonB-dep_rcpt-like"/>
</dbReference>
<evidence type="ECO:0000256" key="8">
    <source>
        <dbReference type="PROSITE-ProRule" id="PRU01360"/>
    </source>
</evidence>
<keyword evidence="6 8" id="KW-0472">Membrane</keyword>
<dbReference type="CDD" id="cd01347">
    <property type="entry name" value="ligand_gated_channel"/>
    <property type="match status" value="1"/>
</dbReference>
<feature type="domain" description="TonB-dependent receptor-like beta-barrel" evidence="11">
    <location>
        <begin position="211"/>
        <end position="660"/>
    </location>
</feature>
<dbReference type="InterPro" id="IPR036942">
    <property type="entry name" value="Beta-barrel_TonB_sf"/>
</dbReference>
<dbReference type="GO" id="GO:0015344">
    <property type="term" value="F:siderophore uptake transmembrane transporter activity"/>
    <property type="evidence" value="ECO:0007669"/>
    <property type="project" value="TreeGrafter"/>
</dbReference>
<keyword evidence="13" id="KW-0675">Receptor</keyword>
<keyword evidence="14" id="KW-1185">Reference proteome</keyword>
<dbReference type="GO" id="GO:0044718">
    <property type="term" value="P:siderophore transmembrane transport"/>
    <property type="evidence" value="ECO:0007669"/>
    <property type="project" value="TreeGrafter"/>
</dbReference>
<dbReference type="InterPro" id="IPR012910">
    <property type="entry name" value="Plug_dom"/>
</dbReference>
<dbReference type="Proteomes" id="UP000587586">
    <property type="component" value="Unassembled WGS sequence"/>
</dbReference>
<accession>A0A6V8N1Y3</accession>
<dbReference type="EMBL" id="BLXZ01000001">
    <property type="protein sequence ID" value="GFO66482.1"/>
    <property type="molecule type" value="Genomic_DNA"/>
</dbReference>
<evidence type="ECO:0000256" key="4">
    <source>
        <dbReference type="ARBA" id="ARBA00022692"/>
    </source>
</evidence>
<evidence type="ECO:0000256" key="5">
    <source>
        <dbReference type="ARBA" id="ARBA00023077"/>
    </source>
</evidence>
<comment type="subcellular location">
    <subcellularLocation>
        <location evidence="1 8">Cell outer membrane</location>
        <topology evidence="1 8">Multi-pass membrane protein</topology>
    </subcellularLocation>
</comment>
<dbReference type="Pfam" id="PF07715">
    <property type="entry name" value="Plug"/>
    <property type="match status" value="1"/>
</dbReference>
<keyword evidence="7 8" id="KW-0998">Cell outer membrane</keyword>
<comment type="similarity">
    <text evidence="8 9">Belongs to the TonB-dependent receptor family.</text>
</comment>
<organism evidence="13 14">
    <name type="scientific">Geomonas limicola</name>
    <dbReference type="NCBI Taxonomy" id="2740186"/>
    <lineage>
        <taxon>Bacteria</taxon>
        <taxon>Pseudomonadati</taxon>
        <taxon>Thermodesulfobacteriota</taxon>
        <taxon>Desulfuromonadia</taxon>
        <taxon>Geobacterales</taxon>
        <taxon>Geobacteraceae</taxon>
        <taxon>Geomonas</taxon>
    </lineage>
</organism>
<keyword evidence="10" id="KW-0732">Signal</keyword>
<dbReference type="AlphaFoldDB" id="A0A6V8N1Y3"/>
<dbReference type="PANTHER" id="PTHR30069">
    <property type="entry name" value="TONB-DEPENDENT OUTER MEMBRANE RECEPTOR"/>
    <property type="match status" value="1"/>
</dbReference>
<protein>
    <submittedName>
        <fullName evidence="13">TonB-dependent receptor</fullName>
    </submittedName>
</protein>
<dbReference type="GO" id="GO:0009279">
    <property type="term" value="C:cell outer membrane"/>
    <property type="evidence" value="ECO:0007669"/>
    <property type="project" value="UniProtKB-SubCell"/>
</dbReference>
<keyword evidence="4 8" id="KW-0812">Transmembrane</keyword>
<evidence type="ECO:0000256" key="9">
    <source>
        <dbReference type="RuleBase" id="RU003357"/>
    </source>
</evidence>
<keyword evidence="3 8" id="KW-1134">Transmembrane beta strand</keyword>